<evidence type="ECO:0000313" key="2">
    <source>
        <dbReference type="Proteomes" id="UP001143910"/>
    </source>
</evidence>
<gene>
    <name evidence="1" type="ORF">NQ176_g10881</name>
</gene>
<sequence>MDALAGRQAIVLKLELIRQLLEEWKHRSGIHATDEEEEQAEQLLEQLEDACKDGIAVIRRNQANLWVHEIKFVEVLAFVYHKQGYDDDSRSEVSKAQTLKEELYRRLNAGIPLSEDGFEDVSPISRDAFFMFRTYPYLVRWVYFFSY</sequence>
<accession>A0ACC1MFA8</accession>
<evidence type="ECO:0000313" key="1">
    <source>
        <dbReference type="EMBL" id="KAJ2963054.1"/>
    </source>
</evidence>
<proteinExistence type="predicted"/>
<organism evidence="1 2">
    <name type="scientific">Zarea fungicola</name>
    <dbReference type="NCBI Taxonomy" id="93591"/>
    <lineage>
        <taxon>Eukaryota</taxon>
        <taxon>Fungi</taxon>
        <taxon>Dikarya</taxon>
        <taxon>Ascomycota</taxon>
        <taxon>Pezizomycotina</taxon>
        <taxon>Sordariomycetes</taxon>
        <taxon>Hypocreomycetidae</taxon>
        <taxon>Hypocreales</taxon>
        <taxon>Cordycipitaceae</taxon>
        <taxon>Zarea</taxon>
    </lineage>
</organism>
<dbReference type="EMBL" id="JANJQO010003241">
    <property type="protein sequence ID" value="KAJ2963054.1"/>
    <property type="molecule type" value="Genomic_DNA"/>
</dbReference>
<protein>
    <submittedName>
        <fullName evidence="1">Uncharacterized protein</fullName>
    </submittedName>
</protein>
<name>A0ACC1MFA8_9HYPO</name>
<dbReference type="Proteomes" id="UP001143910">
    <property type="component" value="Unassembled WGS sequence"/>
</dbReference>
<keyword evidence="2" id="KW-1185">Reference proteome</keyword>
<reference evidence="1" key="1">
    <citation type="submission" date="2022-08" db="EMBL/GenBank/DDBJ databases">
        <title>Genome Sequence of Lecanicillium fungicola.</title>
        <authorList>
            <person name="Buettner E."/>
        </authorList>
    </citation>
    <scope>NUCLEOTIDE SEQUENCE</scope>
    <source>
        <strain evidence="1">Babe33</strain>
    </source>
</reference>
<comment type="caution">
    <text evidence="1">The sequence shown here is derived from an EMBL/GenBank/DDBJ whole genome shotgun (WGS) entry which is preliminary data.</text>
</comment>